<sequence length="94" mass="10660">MRITPKEALKGLGELIDKDRFSVRLVEYRQRPAIRVTSLNSCSMTDTIVAEPRGELVVFCWSWGDLVGTSSDLRRAAEIVMRVLDIEESPILPR</sequence>
<dbReference type="RefSeq" id="WP_204017929.1">
    <property type="nucleotide sequence ID" value="NZ_BOOG01000048.1"/>
</dbReference>
<reference evidence="1" key="1">
    <citation type="submission" date="2021-01" db="EMBL/GenBank/DDBJ databases">
        <title>Whole genome shotgun sequence of Sphaerimonospora thailandensis NBRC 107569.</title>
        <authorList>
            <person name="Komaki H."/>
            <person name="Tamura T."/>
        </authorList>
    </citation>
    <scope>NUCLEOTIDE SEQUENCE</scope>
    <source>
        <strain evidence="1">NBRC 107569</strain>
    </source>
</reference>
<gene>
    <name evidence="1" type="ORF">Mth01_45160</name>
</gene>
<organism evidence="1 2">
    <name type="scientific">Sphaerimonospora thailandensis</name>
    <dbReference type="NCBI Taxonomy" id="795644"/>
    <lineage>
        <taxon>Bacteria</taxon>
        <taxon>Bacillati</taxon>
        <taxon>Actinomycetota</taxon>
        <taxon>Actinomycetes</taxon>
        <taxon>Streptosporangiales</taxon>
        <taxon>Streptosporangiaceae</taxon>
        <taxon>Sphaerimonospora</taxon>
    </lineage>
</organism>
<comment type="caution">
    <text evidence="1">The sequence shown here is derived from an EMBL/GenBank/DDBJ whole genome shotgun (WGS) entry which is preliminary data.</text>
</comment>
<keyword evidence="2" id="KW-1185">Reference proteome</keyword>
<protein>
    <submittedName>
        <fullName evidence="1">Uncharacterized protein</fullName>
    </submittedName>
</protein>
<evidence type="ECO:0000313" key="2">
    <source>
        <dbReference type="Proteomes" id="UP000610966"/>
    </source>
</evidence>
<dbReference type="EMBL" id="BOOG01000048">
    <property type="protein sequence ID" value="GIH72263.1"/>
    <property type="molecule type" value="Genomic_DNA"/>
</dbReference>
<dbReference type="Proteomes" id="UP000610966">
    <property type="component" value="Unassembled WGS sequence"/>
</dbReference>
<proteinExistence type="predicted"/>
<evidence type="ECO:0000313" key="1">
    <source>
        <dbReference type="EMBL" id="GIH72263.1"/>
    </source>
</evidence>
<accession>A0A8J3RC34</accession>
<dbReference type="AlphaFoldDB" id="A0A8J3RC34"/>
<name>A0A8J3RC34_9ACTN</name>